<name>A0A3L8PQ50_9ACTN</name>
<organism evidence="2 3">
    <name type="scientific">Aeromicrobium phragmitis</name>
    <dbReference type="NCBI Taxonomy" id="2478914"/>
    <lineage>
        <taxon>Bacteria</taxon>
        <taxon>Bacillati</taxon>
        <taxon>Actinomycetota</taxon>
        <taxon>Actinomycetes</taxon>
        <taxon>Propionibacteriales</taxon>
        <taxon>Nocardioidaceae</taxon>
        <taxon>Aeromicrobium</taxon>
    </lineage>
</organism>
<accession>A0A3L8PQ50</accession>
<dbReference type="Proteomes" id="UP000282515">
    <property type="component" value="Unassembled WGS sequence"/>
</dbReference>
<gene>
    <name evidence="2" type="ORF">D9V41_06855</name>
</gene>
<dbReference type="CDD" id="cd04301">
    <property type="entry name" value="NAT_SF"/>
    <property type="match status" value="1"/>
</dbReference>
<reference evidence="2 3" key="1">
    <citation type="submission" date="2018-10" db="EMBL/GenBank/DDBJ databases">
        <title>Aeromicrobium sp. 9W16Y-2 whole genome shotgun sequence.</title>
        <authorList>
            <person name="Li F."/>
        </authorList>
    </citation>
    <scope>NUCLEOTIDE SEQUENCE [LARGE SCALE GENOMIC DNA]</scope>
    <source>
        <strain evidence="2 3">9W16Y-2</strain>
    </source>
</reference>
<evidence type="ECO:0000313" key="3">
    <source>
        <dbReference type="Proteomes" id="UP000282515"/>
    </source>
</evidence>
<dbReference type="Pfam" id="PF00583">
    <property type="entry name" value="Acetyltransf_1"/>
    <property type="match status" value="1"/>
</dbReference>
<protein>
    <submittedName>
        <fullName evidence="2">GNAT family N-acetyltransferase</fullName>
    </submittedName>
</protein>
<proteinExistence type="predicted"/>
<dbReference type="SUPFAM" id="SSF55729">
    <property type="entry name" value="Acyl-CoA N-acyltransferases (Nat)"/>
    <property type="match status" value="1"/>
</dbReference>
<dbReference type="RefSeq" id="WP_121793811.1">
    <property type="nucleotide sequence ID" value="NZ_RDBF01000004.1"/>
</dbReference>
<feature type="domain" description="N-acetyltransferase" evidence="1">
    <location>
        <begin position="5"/>
        <end position="151"/>
    </location>
</feature>
<dbReference type="InterPro" id="IPR000182">
    <property type="entry name" value="GNAT_dom"/>
</dbReference>
<dbReference type="GO" id="GO:0016747">
    <property type="term" value="F:acyltransferase activity, transferring groups other than amino-acyl groups"/>
    <property type="evidence" value="ECO:0007669"/>
    <property type="project" value="InterPro"/>
</dbReference>
<evidence type="ECO:0000259" key="1">
    <source>
        <dbReference type="PROSITE" id="PS51186"/>
    </source>
</evidence>
<comment type="caution">
    <text evidence="2">The sequence shown here is derived from an EMBL/GenBank/DDBJ whole genome shotgun (WGS) entry which is preliminary data.</text>
</comment>
<keyword evidence="2" id="KW-0808">Transferase</keyword>
<dbReference type="AlphaFoldDB" id="A0A3L8PQ50"/>
<dbReference type="Gene3D" id="3.40.630.30">
    <property type="match status" value="1"/>
</dbReference>
<keyword evidence="3" id="KW-1185">Reference proteome</keyword>
<evidence type="ECO:0000313" key="2">
    <source>
        <dbReference type="EMBL" id="RLV56152.1"/>
    </source>
</evidence>
<dbReference type="OrthoDB" id="3216107at2"/>
<dbReference type="PROSITE" id="PS51186">
    <property type="entry name" value="GNAT"/>
    <property type="match status" value="1"/>
</dbReference>
<dbReference type="EMBL" id="RDBF01000004">
    <property type="protein sequence ID" value="RLV56152.1"/>
    <property type="molecule type" value="Genomic_DNA"/>
</dbReference>
<sequence length="153" mass="17292">MTREVTLRRFTAEDWPWLRAWYADPQLNAQLGPLDEDWLHHVLAEHDGVELVASHREAPVAVVGCVWGTGEHPDHVITDLAVAPGRRREGWAAAAVQEFLAWPGHLDAPAWRAYVESGNQVAFAFFESLGWALTETAEERGDDLHLFRRRSFG</sequence>
<dbReference type="InterPro" id="IPR016181">
    <property type="entry name" value="Acyl_CoA_acyltransferase"/>
</dbReference>